<evidence type="ECO:0000313" key="4">
    <source>
        <dbReference type="Proteomes" id="UP000199300"/>
    </source>
</evidence>
<keyword evidence="4" id="KW-1185">Reference proteome</keyword>
<gene>
    <name evidence="3" type="ORF">SAMN04488134_101334</name>
</gene>
<dbReference type="EMBL" id="FODJ01000001">
    <property type="protein sequence ID" value="SEN55067.1"/>
    <property type="molecule type" value="Genomic_DNA"/>
</dbReference>
<protein>
    <recommendedName>
        <fullName evidence="5">YceG-like family protein</fullName>
    </recommendedName>
</protein>
<feature type="compositionally biased region" description="Acidic residues" evidence="1">
    <location>
        <begin position="71"/>
        <end position="86"/>
    </location>
</feature>
<dbReference type="RefSeq" id="WP_091494064.1">
    <property type="nucleotide sequence ID" value="NZ_FODJ01000001.1"/>
</dbReference>
<organism evidence="3 4">
    <name type="scientific">Amphibacillus marinus</name>
    <dbReference type="NCBI Taxonomy" id="872970"/>
    <lineage>
        <taxon>Bacteria</taxon>
        <taxon>Bacillati</taxon>
        <taxon>Bacillota</taxon>
        <taxon>Bacilli</taxon>
        <taxon>Bacillales</taxon>
        <taxon>Bacillaceae</taxon>
        <taxon>Amphibacillus</taxon>
    </lineage>
</organism>
<dbReference type="Gene3D" id="3.30.1490.480">
    <property type="entry name" value="Endolytic murein transglycosylase"/>
    <property type="match status" value="1"/>
</dbReference>
<evidence type="ECO:0000313" key="3">
    <source>
        <dbReference type="EMBL" id="SEN55067.1"/>
    </source>
</evidence>
<evidence type="ECO:0000256" key="2">
    <source>
        <dbReference type="SAM" id="Phobius"/>
    </source>
</evidence>
<keyword evidence="2" id="KW-1133">Transmembrane helix</keyword>
<name>A0A1H8HGP0_9BACI</name>
<proteinExistence type="predicted"/>
<evidence type="ECO:0000256" key="1">
    <source>
        <dbReference type="SAM" id="MobiDB-lite"/>
    </source>
</evidence>
<evidence type="ECO:0008006" key="5">
    <source>
        <dbReference type="Google" id="ProtNLM"/>
    </source>
</evidence>
<dbReference type="Proteomes" id="UP000199300">
    <property type="component" value="Unassembled WGS sequence"/>
</dbReference>
<feature type="transmembrane region" description="Helical" evidence="2">
    <location>
        <begin position="7"/>
        <end position="26"/>
    </location>
</feature>
<sequence>MKHILRAFSFGLLTATALLAGYYFFFETTENVTATSEPTEAEMIAQLETLGYYISETDPAINQDATGQPEPETEPEQDDEEPEVDTPEQAVVTNDQFVLTILPGTTISQVADYLMLAGLIKSRSEFTDYLDDNNYGHNIQIGQFDLDRSMSLDEVVDTIANQSN</sequence>
<dbReference type="AlphaFoldDB" id="A0A1H8HGP0"/>
<dbReference type="OrthoDB" id="2138957at2"/>
<keyword evidence="2" id="KW-0472">Membrane</keyword>
<feature type="region of interest" description="Disordered" evidence="1">
    <location>
        <begin position="60"/>
        <end position="88"/>
    </location>
</feature>
<keyword evidence="2" id="KW-0812">Transmembrane</keyword>
<accession>A0A1H8HGP0</accession>
<reference evidence="3 4" key="1">
    <citation type="submission" date="2016-10" db="EMBL/GenBank/DDBJ databases">
        <authorList>
            <person name="de Groot N.N."/>
        </authorList>
    </citation>
    <scope>NUCLEOTIDE SEQUENCE [LARGE SCALE GENOMIC DNA]</scope>
    <source>
        <strain evidence="3 4">CGMCC 1.10434</strain>
    </source>
</reference>
<dbReference type="STRING" id="872970.SAMN04488134_101334"/>